<dbReference type="EMBL" id="SOGN01000035">
    <property type="protein sequence ID" value="TFC81166.1"/>
    <property type="molecule type" value="Genomic_DNA"/>
</dbReference>
<keyword evidence="2" id="KW-1185">Reference proteome</keyword>
<dbReference type="OrthoDB" id="3628931at2"/>
<proteinExistence type="predicted"/>
<gene>
    <name evidence="1" type="ORF">E3T23_06625</name>
</gene>
<evidence type="ECO:0000313" key="1">
    <source>
        <dbReference type="EMBL" id="TFC81166.1"/>
    </source>
</evidence>
<evidence type="ECO:0000313" key="2">
    <source>
        <dbReference type="Proteomes" id="UP000298433"/>
    </source>
</evidence>
<accession>A0A4R8XRP6</accession>
<organism evidence="1 2">
    <name type="scientific">Cryobacterium cheniae</name>
    <dbReference type="NCBI Taxonomy" id="1259262"/>
    <lineage>
        <taxon>Bacteria</taxon>
        <taxon>Bacillati</taxon>
        <taxon>Actinomycetota</taxon>
        <taxon>Actinomycetes</taxon>
        <taxon>Micrococcales</taxon>
        <taxon>Microbacteriaceae</taxon>
        <taxon>Cryobacterium</taxon>
    </lineage>
</organism>
<sequence length="180" mass="18844">MTRPRTRPRNPALLIVAACVLTGSLTGCSVIGDMLPTPVRSVAPVPASALGEVTAVADLFVGDCLREVSEGLDVNARTVPRVPCGERHEFEVFARFPVPGDTFPGDNEVTAAAESGCGSLFEDFVLVEYTVSSLDFAYLTPTERSWVEADETGSPDGREVSCLLTDPAGAVTGTLAGAAR</sequence>
<dbReference type="PROSITE" id="PS51257">
    <property type="entry name" value="PROKAR_LIPOPROTEIN"/>
    <property type="match status" value="1"/>
</dbReference>
<comment type="caution">
    <text evidence="1">The sequence shown here is derived from an EMBL/GenBank/DDBJ whole genome shotgun (WGS) entry which is preliminary data.</text>
</comment>
<dbReference type="AlphaFoldDB" id="A0A4R8XRP6"/>
<protein>
    <recommendedName>
        <fullName evidence="3">Septum formation-related domain-containing protein</fullName>
    </recommendedName>
</protein>
<evidence type="ECO:0008006" key="3">
    <source>
        <dbReference type="Google" id="ProtNLM"/>
    </source>
</evidence>
<dbReference type="Proteomes" id="UP000298433">
    <property type="component" value="Unassembled WGS sequence"/>
</dbReference>
<reference evidence="1 2" key="1">
    <citation type="submission" date="2019-03" db="EMBL/GenBank/DDBJ databases">
        <title>Genomics of glacier-inhabiting Cryobacterium strains.</title>
        <authorList>
            <person name="Liu Q."/>
            <person name="Xin Y.-H."/>
        </authorList>
    </citation>
    <scope>NUCLEOTIDE SEQUENCE [LARGE SCALE GENOMIC DNA]</scope>
    <source>
        <strain evidence="1 2">TMT2-48-2</strain>
    </source>
</reference>
<dbReference type="RefSeq" id="WP_134369597.1">
    <property type="nucleotide sequence ID" value="NZ_SOGN01000035.1"/>
</dbReference>
<name>A0A4R8XRP6_9MICO</name>